<feature type="DNA-binding region" description="H-T-H motif" evidence="5">
    <location>
        <begin position="39"/>
        <end position="58"/>
    </location>
</feature>
<dbReference type="PANTHER" id="PTHR30055">
    <property type="entry name" value="HTH-TYPE TRANSCRIPTIONAL REGULATOR RUTR"/>
    <property type="match status" value="1"/>
</dbReference>
<dbReference type="SUPFAM" id="SSF48498">
    <property type="entry name" value="Tetracyclin repressor-like, C-terminal domain"/>
    <property type="match status" value="1"/>
</dbReference>
<sequence length="273" mass="30148">MPRWKNVLQTSDEVYRVKRNAVLREATRIIARKGFHNTSLDDVAEALQVSKGTLYNYVTDKLEILFECHMMSLDMGLQAAAFAEKHGTTGYAKLRLNLRAYIRWQNQALGAGGVTSDVTALRPADRRKVIARRDEIEDRLVSFIEEGIEDGTIRRVDPKLAVFTFMGAVTNVQSWYSPKGRLGLDKIADGMVDLLMHGLGTSANPDDIDLIQIPAEVPHDVFGAETAKQAADASIALAASKSADMGSPEKARRRRVQQTGEPRPGTTAKKSRP</sequence>
<keyword evidence="9" id="KW-1185">Reference proteome</keyword>
<organism evidence="8 9">
    <name type="scientific">Bradyrhizobium algeriense</name>
    <dbReference type="NCBI Taxonomy" id="634784"/>
    <lineage>
        <taxon>Bacteria</taxon>
        <taxon>Pseudomonadati</taxon>
        <taxon>Pseudomonadota</taxon>
        <taxon>Alphaproteobacteria</taxon>
        <taxon>Hyphomicrobiales</taxon>
        <taxon>Nitrobacteraceae</taxon>
        <taxon>Bradyrhizobium</taxon>
    </lineage>
</organism>
<evidence type="ECO:0000256" key="2">
    <source>
        <dbReference type="ARBA" id="ARBA00023015"/>
    </source>
</evidence>
<dbReference type="PANTHER" id="PTHR30055:SF175">
    <property type="entry name" value="HTH-TYPE TRANSCRIPTIONAL REPRESSOR KSTR2"/>
    <property type="match status" value="1"/>
</dbReference>
<dbReference type="InterPro" id="IPR009057">
    <property type="entry name" value="Homeodomain-like_sf"/>
</dbReference>
<evidence type="ECO:0000259" key="7">
    <source>
        <dbReference type="PROSITE" id="PS50977"/>
    </source>
</evidence>
<dbReference type="PROSITE" id="PS50977">
    <property type="entry name" value="HTH_TETR_2"/>
    <property type="match status" value="1"/>
</dbReference>
<evidence type="ECO:0000256" key="1">
    <source>
        <dbReference type="ARBA" id="ARBA00022491"/>
    </source>
</evidence>
<dbReference type="Pfam" id="PF00440">
    <property type="entry name" value="TetR_N"/>
    <property type="match status" value="1"/>
</dbReference>
<dbReference type="PRINTS" id="PR00455">
    <property type="entry name" value="HTHTETR"/>
</dbReference>
<keyword evidence="2" id="KW-0805">Transcription regulation</keyword>
<dbReference type="SUPFAM" id="SSF46689">
    <property type="entry name" value="Homeodomain-like"/>
    <property type="match status" value="1"/>
</dbReference>
<dbReference type="InterPro" id="IPR001647">
    <property type="entry name" value="HTH_TetR"/>
</dbReference>
<evidence type="ECO:0000313" key="8">
    <source>
        <dbReference type="EMBL" id="MEH2557607.1"/>
    </source>
</evidence>
<dbReference type="RefSeq" id="WP_334483978.1">
    <property type="nucleotide sequence ID" value="NZ_JAZHRV010000001.1"/>
</dbReference>
<dbReference type="EMBL" id="JAZHRV010000001">
    <property type="protein sequence ID" value="MEH2557607.1"/>
    <property type="molecule type" value="Genomic_DNA"/>
</dbReference>
<keyword evidence="4" id="KW-0804">Transcription</keyword>
<comment type="caution">
    <text evidence="8">The sequence shown here is derived from an EMBL/GenBank/DDBJ whole genome shotgun (WGS) entry which is preliminary data.</text>
</comment>
<evidence type="ECO:0000256" key="5">
    <source>
        <dbReference type="PROSITE-ProRule" id="PRU00335"/>
    </source>
</evidence>
<reference evidence="8 9" key="1">
    <citation type="submission" date="2024-02" db="EMBL/GenBank/DDBJ databases">
        <title>Adaptive strategies in a cosmopolitan and abundant soil bacterium.</title>
        <authorList>
            <person name="Carini P."/>
        </authorList>
    </citation>
    <scope>NUCLEOTIDE SEQUENCE [LARGE SCALE GENOMIC DNA]</scope>
    <source>
        <strain evidence="8 9">AZCC 1608</strain>
    </source>
</reference>
<evidence type="ECO:0000256" key="4">
    <source>
        <dbReference type="ARBA" id="ARBA00023163"/>
    </source>
</evidence>
<gene>
    <name evidence="8" type="ORF">V1286_005136</name>
</gene>
<feature type="region of interest" description="Disordered" evidence="6">
    <location>
        <begin position="239"/>
        <end position="273"/>
    </location>
</feature>
<accession>A0ABU8BGD7</accession>
<dbReference type="InterPro" id="IPR041490">
    <property type="entry name" value="KstR2_TetR_C"/>
</dbReference>
<dbReference type="PROSITE" id="PS01081">
    <property type="entry name" value="HTH_TETR_1"/>
    <property type="match status" value="1"/>
</dbReference>
<dbReference type="Gene3D" id="1.10.10.60">
    <property type="entry name" value="Homeodomain-like"/>
    <property type="match status" value="1"/>
</dbReference>
<evidence type="ECO:0000256" key="3">
    <source>
        <dbReference type="ARBA" id="ARBA00023125"/>
    </source>
</evidence>
<dbReference type="InterPro" id="IPR023772">
    <property type="entry name" value="DNA-bd_HTH_TetR-type_CS"/>
</dbReference>
<protein>
    <submittedName>
        <fullName evidence="8">AcrR family transcriptional regulator</fullName>
    </submittedName>
</protein>
<keyword evidence="3 5" id="KW-0238">DNA-binding</keyword>
<name>A0ABU8BGD7_9BRAD</name>
<dbReference type="InterPro" id="IPR050109">
    <property type="entry name" value="HTH-type_TetR-like_transc_reg"/>
</dbReference>
<dbReference type="Gene3D" id="1.10.357.10">
    <property type="entry name" value="Tetracycline Repressor, domain 2"/>
    <property type="match status" value="1"/>
</dbReference>
<proteinExistence type="predicted"/>
<feature type="domain" description="HTH tetR-type" evidence="7">
    <location>
        <begin position="16"/>
        <end position="76"/>
    </location>
</feature>
<dbReference type="InterPro" id="IPR036271">
    <property type="entry name" value="Tet_transcr_reg_TetR-rel_C_sf"/>
</dbReference>
<evidence type="ECO:0000313" key="9">
    <source>
        <dbReference type="Proteomes" id="UP001364224"/>
    </source>
</evidence>
<keyword evidence="1" id="KW-0678">Repressor</keyword>
<evidence type="ECO:0000256" key="6">
    <source>
        <dbReference type="SAM" id="MobiDB-lite"/>
    </source>
</evidence>
<dbReference type="Pfam" id="PF17932">
    <property type="entry name" value="TetR_C_24"/>
    <property type="match status" value="1"/>
</dbReference>
<dbReference type="Proteomes" id="UP001364224">
    <property type="component" value="Unassembled WGS sequence"/>
</dbReference>